<proteinExistence type="predicted"/>
<dbReference type="Proteomes" id="UP000069272">
    <property type="component" value="Chromosome 3R"/>
</dbReference>
<dbReference type="AlphaFoldDB" id="A0A182FXN1"/>
<sequence length="158" mass="15172">MPHAGDNHNHLTTLERYLGRLVLGSRIGLAPSRGGQRISDTQFNGHVTDGSHGTSGNVGIGAGVVGTGAGVVGMGAGVVGMGAGVVGMGAGVVGTGIGVVGTGPGPGTVGQVTPGMHGSHGTVGSQQARSGQSQAFSFGLKCNNGGQSIGQANGPEHL</sequence>
<protein>
    <submittedName>
        <fullName evidence="1">Uncharacterized protein</fullName>
    </submittedName>
</protein>
<evidence type="ECO:0000313" key="1">
    <source>
        <dbReference type="EnsemblMetazoa" id="AALB014399-PA"/>
    </source>
</evidence>
<name>A0A182FXN1_ANOAL</name>
<keyword evidence="2" id="KW-1185">Reference proteome</keyword>
<reference evidence="1" key="2">
    <citation type="submission" date="2022-08" db="UniProtKB">
        <authorList>
            <consortium name="EnsemblMetazoa"/>
        </authorList>
    </citation>
    <scope>IDENTIFICATION</scope>
    <source>
        <strain evidence="1">STECLA/ALBI9_A</strain>
    </source>
</reference>
<dbReference type="EnsemblMetazoa" id="AALB014399-RA">
    <property type="protein sequence ID" value="AALB014399-PA"/>
    <property type="gene ID" value="AALB014399"/>
</dbReference>
<dbReference type="VEuPathDB" id="VectorBase:AALB014399"/>
<organism evidence="1 2">
    <name type="scientific">Anopheles albimanus</name>
    <name type="common">New world malaria mosquito</name>
    <dbReference type="NCBI Taxonomy" id="7167"/>
    <lineage>
        <taxon>Eukaryota</taxon>
        <taxon>Metazoa</taxon>
        <taxon>Ecdysozoa</taxon>
        <taxon>Arthropoda</taxon>
        <taxon>Hexapoda</taxon>
        <taxon>Insecta</taxon>
        <taxon>Pterygota</taxon>
        <taxon>Neoptera</taxon>
        <taxon>Endopterygota</taxon>
        <taxon>Diptera</taxon>
        <taxon>Nematocera</taxon>
        <taxon>Culicoidea</taxon>
        <taxon>Culicidae</taxon>
        <taxon>Anophelinae</taxon>
        <taxon>Anopheles</taxon>
    </lineage>
</organism>
<accession>A0A182FXN1</accession>
<reference evidence="1 2" key="1">
    <citation type="journal article" date="2017" name="G3 (Bethesda)">
        <title>The Physical Genome Mapping of Anopheles albimanus Corrected Scaffold Misassemblies and Identified Interarm Rearrangements in Genus Anopheles.</title>
        <authorList>
            <person name="Artemov G.N."/>
            <person name="Peery A.N."/>
            <person name="Jiang X."/>
            <person name="Tu Z."/>
            <person name="Stegniy V.N."/>
            <person name="Sharakhova M.V."/>
            <person name="Sharakhov I.V."/>
        </authorList>
    </citation>
    <scope>NUCLEOTIDE SEQUENCE [LARGE SCALE GENOMIC DNA]</scope>
    <source>
        <strain evidence="1 2">ALBI9_A</strain>
    </source>
</reference>
<evidence type="ECO:0000313" key="2">
    <source>
        <dbReference type="Proteomes" id="UP000069272"/>
    </source>
</evidence>